<evidence type="ECO:0000313" key="2">
    <source>
        <dbReference type="Proteomes" id="UP000184287"/>
    </source>
</evidence>
<dbReference type="STRING" id="288992.SAMN04488522_103377"/>
<accession>A0A1M5DT66</accession>
<dbReference type="AlphaFoldDB" id="A0A1M5DT66"/>
<sequence>MLHLMINTLNMAKVANGPLGSLNGKINNLGFYMLNGQHICRTIGDPGKPSINQQANRREMSVTMQMVSSIREFISVSFDLEARGTVKNAHNLATSYIKKKALKGQYPNLSVDYSKVELSHGTLAGATDLKLEKREKGVQISWNTKGRYDDIVMILLYHPLKRTATSRINASRRDTGTCFIELDHDGFLEEPIEAYICFRAADGKEISDSVYLGNLNGEAETEEQISEKRKYAEVKQRFSIVEADYLGQMQGNRGNPVDSKAFRTLEKEYEVLKNKLEHLPGKPG</sequence>
<dbReference type="Proteomes" id="UP000184287">
    <property type="component" value="Unassembled WGS sequence"/>
</dbReference>
<name>A0A1M5DT66_9SPHI</name>
<gene>
    <name evidence="1" type="ORF">SAMN04488522_103377</name>
</gene>
<dbReference type="EMBL" id="FQUQ01000003">
    <property type="protein sequence ID" value="SHF70193.1"/>
    <property type="molecule type" value="Genomic_DNA"/>
</dbReference>
<evidence type="ECO:0000313" key="1">
    <source>
        <dbReference type="EMBL" id="SHF70193.1"/>
    </source>
</evidence>
<dbReference type="InterPro" id="IPR046233">
    <property type="entry name" value="DUF6266"/>
</dbReference>
<organism evidence="1 2">
    <name type="scientific">Pedobacter caeni</name>
    <dbReference type="NCBI Taxonomy" id="288992"/>
    <lineage>
        <taxon>Bacteria</taxon>
        <taxon>Pseudomonadati</taxon>
        <taxon>Bacteroidota</taxon>
        <taxon>Sphingobacteriia</taxon>
        <taxon>Sphingobacteriales</taxon>
        <taxon>Sphingobacteriaceae</taxon>
        <taxon>Pedobacter</taxon>
    </lineage>
</organism>
<proteinExistence type="predicted"/>
<keyword evidence="2" id="KW-1185">Reference proteome</keyword>
<reference evidence="2" key="1">
    <citation type="submission" date="2016-11" db="EMBL/GenBank/DDBJ databases">
        <authorList>
            <person name="Varghese N."/>
            <person name="Submissions S."/>
        </authorList>
    </citation>
    <scope>NUCLEOTIDE SEQUENCE [LARGE SCALE GENOMIC DNA]</scope>
    <source>
        <strain evidence="2">DSM 16990</strain>
    </source>
</reference>
<dbReference type="Pfam" id="PF19781">
    <property type="entry name" value="DUF6266"/>
    <property type="match status" value="1"/>
</dbReference>
<protein>
    <submittedName>
        <fullName evidence="1">Uncharacterized protein</fullName>
    </submittedName>
</protein>